<dbReference type="NCBIfam" id="TIGR00555">
    <property type="entry name" value="panK_eukar"/>
    <property type="match status" value="1"/>
</dbReference>
<feature type="compositionally biased region" description="Low complexity" evidence="18">
    <location>
        <begin position="943"/>
        <end position="967"/>
    </location>
</feature>
<evidence type="ECO:0000256" key="11">
    <source>
        <dbReference type="ARBA" id="ARBA00022741"/>
    </source>
</evidence>
<evidence type="ECO:0000256" key="3">
    <source>
        <dbReference type="ARBA" id="ARBA00001967"/>
    </source>
</evidence>
<evidence type="ECO:0000256" key="7">
    <source>
        <dbReference type="ARBA" id="ARBA00022490"/>
    </source>
</evidence>
<evidence type="ECO:0000256" key="8">
    <source>
        <dbReference type="ARBA" id="ARBA00022596"/>
    </source>
</evidence>
<evidence type="ECO:0000256" key="6">
    <source>
        <dbReference type="ARBA" id="ARBA00012102"/>
    </source>
</evidence>
<feature type="compositionally biased region" description="Acidic residues" evidence="18">
    <location>
        <begin position="43"/>
        <end position="56"/>
    </location>
</feature>
<dbReference type="Pfam" id="PF03630">
    <property type="entry name" value="Fumble"/>
    <property type="match status" value="1"/>
</dbReference>
<dbReference type="PANTHER" id="PTHR12280">
    <property type="entry name" value="PANTOTHENATE KINASE"/>
    <property type="match status" value="1"/>
</dbReference>
<evidence type="ECO:0000256" key="2">
    <source>
        <dbReference type="ARBA" id="ARBA00001936"/>
    </source>
</evidence>
<dbReference type="STRING" id="554055.A0A2P6VQK6"/>
<feature type="region of interest" description="Disordered" evidence="18">
    <location>
        <begin position="1052"/>
        <end position="1098"/>
    </location>
</feature>
<dbReference type="GO" id="GO:0016787">
    <property type="term" value="F:hydrolase activity"/>
    <property type="evidence" value="ECO:0007669"/>
    <property type="project" value="UniProtKB-KW"/>
</dbReference>
<feature type="compositionally biased region" description="Low complexity" evidence="18">
    <location>
        <begin position="897"/>
        <end position="907"/>
    </location>
</feature>
<evidence type="ECO:0000256" key="4">
    <source>
        <dbReference type="ARBA" id="ARBA00004496"/>
    </source>
</evidence>
<keyword evidence="10" id="KW-0479">Metal-binding</keyword>
<comment type="pathway">
    <text evidence="5">Cofactor biosynthesis; coenzyme A biosynthesis; CoA from (R)-pantothenate: step 1/5.</text>
</comment>
<dbReference type="Gene3D" id="3.30.420.510">
    <property type="match status" value="1"/>
</dbReference>
<sequence>MPTNGPSVPVGQHAAAAGHPSATAAPDSPPPPPPSSSAPSIAMEDEEASLMDDEDAGPPYSMHQPTLSPSTLDVTGATIHQAADGVVSRGKDAPCIVLPHQSDYVSHIALDIGGSLVKLVYFRMDADEAQPGGAGRAGAPPQQQRGGKLHFVKFETAKIKECVAFIKAKRLHLSADGLAGRMRIKATGGGAYKYAELFKEELGLIIEGEDEMACMVEGCNFLLNAVRHEAFQYENAQMKFVDLPTGEQYPYLLVNIGSGVSMVRVDGENKFTRVSGTNIGGGTFWGLCKLLTGMDSFNDILALSDEGDNSNVDMLVGDIYGGRDYTGIGLSANTIASSFGKVVGQHMPLEQYNPADVVQSLVRMISYNIGQLAYLNAKRYNLSRIFFGGFFIRGHPYTMETISFAIRFWSKGEMAAMFLRHEGFLGAVGAFMKVQALQTGVQLRKVRSRFVERFSMGAPLIGGEVRGPAITGLNEKINWVEKFVAVGRSAIDEAAKAEHERALEQQRQRVRRGSGTGPADVGDALAAAVAVAATRQQAAAVQQRLNFNLGVLQFTPSSEPFPLLVDAVEYNPSTIDINSDPAEMEYWIGILQASREGGRRRGRLELARADQIPQVVEKAAVSEGDTPEAQRRAAACGRALDLHLSRLRSKPGAYGQLGLADLFELREECLREFGFSDVYRKDKERENSAALEVLPDLLAEIDEMAPPARLLALVQGVLAANIFDWGANACVQLYQSASILEMYREARTKLSQRPWRVDDFDAFAEYWFSKSNLNEDGEGTVVSPYQRVIMFVDNAGADVVLGAIPFARELLRMGAEVVLVANSLPAINDITAAELRSVVAKAAEVCPIIRAARDAAVSAEAANHGRIPPVQGHAGPRRTPSPDSGSLGHAGPRRTPSPDSGSLGASSSLELPATRSAAGFAFSPAPRRGVPVKGSNLLSEPHLPSGSPLADALASSPASTSGLASTSGGSGGASLVGSPQRRRPLPPASQQLVQQLQRAASERQGGGGGGAAVEQAIAALEGASIRGRGADEAPPSAAGPAAAAAAAAAGGGGAADEEAGPSGSDAGSAFEERQLGGQRRRSPSVHSRRQTKGMFGESYPSPWRDPRLFIAASGHGSPCLDLRRVSSEVADAAAGTDLVVIEGMGRAVHTNYFCRLQCDALKLAMIKNKHLAQSLFKGDVYDCVCRFDEGIDGLPPEAPF</sequence>
<keyword evidence="12 20" id="KW-0418">Kinase</keyword>
<evidence type="ECO:0000256" key="16">
    <source>
        <dbReference type="ARBA" id="ARBA00023211"/>
    </source>
</evidence>
<comment type="cofactor">
    <cofactor evidence="2">
        <name>Mn(2+)</name>
        <dbReference type="ChEBI" id="CHEBI:29035"/>
    </cofactor>
</comment>
<evidence type="ECO:0000259" key="19">
    <source>
        <dbReference type="Pfam" id="PF01937"/>
    </source>
</evidence>
<dbReference type="FunFam" id="3.30.420.510:FF:000003">
    <property type="entry name" value="Pantothenate kinase 2"/>
    <property type="match status" value="1"/>
</dbReference>
<evidence type="ECO:0000256" key="14">
    <source>
        <dbReference type="ARBA" id="ARBA00022840"/>
    </source>
</evidence>
<evidence type="ECO:0000256" key="15">
    <source>
        <dbReference type="ARBA" id="ARBA00022993"/>
    </source>
</evidence>
<keyword evidence="14" id="KW-0067">ATP-binding</keyword>
<comment type="similarity">
    <text evidence="17">Belongs to the type II pantothenate kinase family.</text>
</comment>
<evidence type="ECO:0000256" key="1">
    <source>
        <dbReference type="ARBA" id="ARBA00001206"/>
    </source>
</evidence>
<keyword evidence="11" id="KW-0547">Nucleotide-binding</keyword>
<comment type="subcellular location">
    <subcellularLocation>
        <location evidence="4">Cytoplasm</location>
    </subcellularLocation>
</comment>
<dbReference type="AlphaFoldDB" id="A0A2P6VQK6"/>
<dbReference type="Pfam" id="PF01937">
    <property type="entry name" value="ARMT1-like_dom"/>
    <property type="match status" value="1"/>
</dbReference>
<keyword evidence="16" id="KW-0464">Manganese</keyword>
<feature type="domain" description="Damage-control phosphatase ARMT1-like metal-binding" evidence="19">
    <location>
        <begin position="653"/>
        <end position="842"/>
    </location>
</feature>
<reference evidence="20 21" key="1">
    <citation type="journal article" date="2018" name="Plant J.">
        <title>Genome sequences of Chlorella sorokiniana UTEX 1602 and Micractinium conductrix SAG 241.80: implications to maltose excretion by a green alga.</title>
        <authorList>
            <person name="Arriola M.B."/>
            <person name="Velmurugan N."/>
            <person name="Zhang Y."/>
            <person name="Plunkett M.H."/>
            <person name="Hondzo H."/>
            <person name="Barney B.M."/>
        </authorList>
    </citation>
    <scope>NUCLEOTIDE SEQUENCE [LARGE SCALE GENOMIC DNA]</scope>
    <source>
        <strain evidence="20 21">SAG 241.80</strain>
    </source>
</reference>
<dbReference type="SUPFAM" id="SSF111321">
    <property type="entry name" value="AF1104-like"/>
    <property type="match status" value="2"/>
</dbReference>
<dbReference type="GO" id="GO:0005829">
    <property type="term" value="C:cytosol"/>
    <property type="evidence" value="ECO:0007669"/>
    <property type="project" value="TreeGrafter"/>
</dbReference>
<dbReference type="InterPro" id="IPR004567">
    <property type="entry name" value="Type_II_PanK"/>
</dbReference>
<feature type="compositionally biased region" description="Polar residues" evidence="18">
    <location>
        <begin position="63"/>
        <end position="72"/>
    </location>
</feature>
<evidence type="ECO:0000256" key="13">
    <source>
        <dbReference type="ARBA" id="ARBA00022801"/>
    </source>
</evidence>
<dbReference type="Gene3D" id="3.30.420.40">
    <property type="match status" value="1"/>
</dbReference>
<dbReference type="GO" id="GO:0046872">
    <property type="term" value="F:metal ion binding"/>
    <property type="evidence" value="ECO:0007669"/>
    <property type="project" value="UniProtKB-KW"/>
</dbReference>
<evidence type="ECO:0000256" key="18">
    <source>
        <dbReference type="SAM" id="MobiDB-lite"/>
    </source>
</evidence>
<dbReference type="SUPFAM" id="SSF53067">
    <property type="entry name" value="Actin-like ATPase domain"/>
    <property type="match status" value="2"/>
</dbReference>
<keyword evidence="9" id="KW-0808">Transferase</keyword>
<protein>
    <recommendedName>
        <fullName evidence="6">pantothenate kinase</fullName>
        <ecNumber evidence="6">2.7.1.33</ecNumber>
    </recommendedName>
</protein>
<dbReference type="OrthoDB" id="498611at2759"/>
<accession>A0A2P6VQK6</accession>
<feature type="compositionally biased region" description="Low complexity" evidence="18">
    <location>
        <begin position="14"/>
        <end position="26"/>
    </location>
</feature>
<keyword evidence="8" id="KW-0533">Nickel</keyword>
<dbReference type="Gene3D" id="1.10.285.20">
    <property type="entry name" value="Uncharacterised protein PF01937, DUF89, domain 2"/>
    <property type="match status" value="1"/>
</dbReference>
<dbReference type="GO" id="GO:0004594">
    <property type="term" value="F:pantothenate kinase activity"/>
    <property type="evidence" value="ECO:0007669"/>
    <property type="project" value="UniProtKB-EC"/>
</dbReference>
<evidence type="ECO:0000313" key="20">
    <source>
        <dbReference type="EMBL" id="PSC76369.1"/>
    </source>
</evidence>
<evidence type="ECO:0000256" key="10">
    <source>
        <dbReference type="ARBA" id="ARBA00022723"/>
    </source>
</evidence>
<proteinExistence type="inferred from homology"/>
<dbReference type="EMBL" id="LHPF02000001">
    <property type="protein sequence ID" value="PSC76369.1"/>
    <property type="molecule type" value="Genomic_DNA"/>
</dbReference>
<dbReference type="Gene3D" id="3.40.50.10880">
    <property type="entry name" value="Uncharacterised protein PF01937, DUF89, domain 3"/>
    <property type="match status" value="2"/>
</dbReference>
<feature type="compositionally biased region" description="Pro residues" evidence="18">
    <location>
        <begin position="27"/>
        <end position="36"/>
    </location>
</feature>
<dbReference type="InterPro" id="IPR035073">
    <property type="entry name" value="At2g17340_3_helix_bundle"/>
</dbReference>
<keyword evidence="15" id="KW-0173">Coenzyme A biosynthesis</keyword>
<evidence type="ECO:0000256" key="17">
    <source>
        <dbReference type="ARBA" id="ARBA00060870"/>
    </source>
</evidence>
<dbReference type="InterPro" id="IPR002791">
    <property type="entry name" value="ARMT1-like_metal-bd"/>
</dbReference>
<dbReference type="GO" id="GO:0015937">
    <property type="term" value="P:coenzyme A biosynthetic process"/>
    <property type="evidence" value="ECO:0007669"/>
    <property type="project" value="UniProtKB-KW"/>
</dbReference>
<organism evidence="20 21">
    <name type="scientific">Micractinium conductrix</name>
    <dbReference type="NCBI Taxonomy" id="554055"/>
    <lineage>
        <taxon>Eukaryota</taxon>
        <taxon>Viridiplantae</taxon>
        <taxon>Chlorophyta</taxon>
        <taxon>core chlorophytes</taxon>
        <taxon>Trebouxiophyceae</taxon>
        <taxon>Chlorellales</taxon>
        <taxon>Chlorellaceae</taxon>
        <taxon>Chlorella clade</taxon>
        <taxon>Micractinium</taxon>
    </lineage>
</organism>
<dbReference type="InterPro" id="IPR036075">
    <property type="entry name" value="ARMT-1-like_metal-bd_sf"/>
</dbReference>
<feature type="region of interest" description="Disordered" evidence="18">
    <location>
        <begin position="932"/>
        <end position="1012"/>
    </location>
</feature>
<dbReference type="Gene3D" id="1.20.1700.10">
    <property type="entry name" value="AF1104-like"/>
    <property type="match status" value="1"/>
</dbReference>
<dbReference type="Proteomes" id="UP000239649">
    <property type="component" value="Unassembled WGS sequence"/>
</dbReference>
<evidence type="ECO:0000313" key="21">
    <source>
        <dbReference type="Proteomes" id="UP000239649"/>
    </source>
</evidence>
<feature type="compositionally biased region" description="Basic residues" evidence="18">
    <location>
        <begin position="1078"/>
        <end position="1091"/>
    </location>
</feature>
<dbReference type="GO" id="GO:0005524">
    <property type="term" value="F:ATP binding"/>
    <property type="evidence" value="ECO:0007669"/>
    <property type="project" value="UniProtKB-KW"/>
</dbReference>
<keyword evidence="13" id="KW-0378">Hydrolase</keyword>
<keyword evidence="21" id="KW-1185">Reference proteome</keyword>
<dbReference type="InterPro" id="IPR043129">
    <property type="entry name" value="ATPase_NBD"/>
</dbReference>
<keyword evidence="7" id="KW-0963">Cytoplasm</keyword>
<dbReference type="CDD" id="cd24123">
    <property type="entry name" value="ASKHA_NBD_PanK-II_Pank4"/>
    <property type="match status" value="1"/>
</dbReference>
<evidence type="ECO:0000256" key="9">
    <source>
        <dbReference type="ARBA" id="ARBA00022679"/>
    </source>
</evidence>
<feature type="region of interest" description="Disordered" evidence="18">
    <location>
        <begin position="863"/>
        <end position="907"/>
    </location>
</feature>
<dbReference type="PANTHER" id="PTHR12280:SF20">
    <property type="entry name" value="4'-PHOSPHOPANTETHEINE PHOSPHATASE"/>
    <property type="match status" value="1"/>
</dbReference>
<dbReference type="GO" id="GO:0005634">
    <property type="term" value="C:nucleus"/>
    <property type="evidence" value="ECO:0007669"/>
    <property type="project" value="TreeGrafter"/>
</dbReference>
<feature type="region of interest" description="Disordered" evidence="18">
    <location>
        <begin position="1"/>
        <end position="72"/>
    </location>
</feature>
<evidence type="ECO:0000256" key="5">
    <source>
        <dbReference type="ARBA" id="ARBA00005225"/>
    </source>
</evidence>
<comment type="caution">
    <text evidence="20">The sequence shown here is derived from an EMBL/GenBank/DDBJ whole genome shotgun (WGS) entry which is preliminary data.</text>
</comment>
<name>A0A2P6VQK6_9CHLO</name>
<evidence type="ECO:0000256" key="12">
    <source>
        <dbReference type="ARBA" id="ARBA00022777"/>
    </source>
</evidence>
<comment type="cofactor">
    <cofactor evidence="3">
        <name>Ni(2+)</name>
        <dbReference type="ChEBI" id="CHEBI:49786"/>
    </cofactor>
</comment>
<dbReference type="EC" id="2.7.1.33" evidence="6"/>
<comment type="catalytic activity">
    <reaction evidence="1">
        <text>(R)-pantothenate + ATP = (R)-4'-phosphopantothenate + ADP + H(+)</text>
        <dbReference type="Rhea" id="RHEA:16373"/>
        <dbReference type="ChEBI" id="CHEBI:10986"/>
        <dbReference type="ChEBI" id="CHEBI:15378"/>
        <dbReference type="ChEBI" id="CHEBI:29032"/>
        <dbReference type="ChEBI" id="CHEBI:30616"/>
        <dbReference type="ChEBI" id="CHEBI:456216"/>
        <dbReference type="EC" id="2.7.1.33"/>
    </reaction>
</comment>
<gene>
    <name evidence="20" type="primary">g337</name>
    <name evidence="20" type="ORF">C2E20_0337</name>
</gene>
<dbReference type="FunFam" id="3.30.420.40:FF:000025">
    <property type="entry name" value="pantothenate kinase 2, mitochondrial"/>
    <property type="match status" value="1"/>
</dbReference>